<dbReference type="OrthoDB" id="3236341at2759"/>
<gene>
    <name evidence="1" type="ORF">MVEN_00115300</name>
</gene>
<accession>A0A8H6ZA42</accession>
<dbReference type="Proteomes" id="UP000620124">
    <property type="component" value="Unassembled WGS sequence"/>
</dbReference>
<organism evidence="1 2">
    <name type="scientific">Mycena venus</name>
    <dbReference type="NCBI Taxonomy" id="2733690"/>
    <lineage>
        <taxon>Eukaryota</taxon>
        <taxon>Fungi</taxon>
        <taxon>Dikarya</taxon>
        <taxon>Basidiomycota</taxon>
        <taxon>Agaricomycotina</taxon>
        <taxon>Agaricomycetes</taxon>
        <taxon>Agaricomycetidae</taxon>
        <taxon>Agaricales</taxon>
        <taxon>Marasmiineae</taxon>
        <taxon>Mycenaceae</taxon>
        <taxon>Mycena</taxon>
    </lineage>
</organism>
<comment type="caution">
    <text evidence="1">The sequence shown here is derived from an EMBL/GenBank/DDBJ whole genome shotgun (WGS) entry which is preliminary data.</text>
</comment>
<reference evidence="1" key="1">
    <citation type="submission" date="2020-05" db="EMBL/GenBank/DDBJ databases">
        <title>Mycena genomes resolve the evolution of fungal bioluminescence.</title>
        <authorList>
            <person name="Tsai I.J."/>
        </authorList>
    </citation>
    <scope>NUCLEOTIDE SEQUENCE</scope>
    <source>
        <strain evidence="1">CCC161011</strain>
    </source>
</reference>
<evidence type="ECO:0000313" key="1">
    <source>
        <dbReference type="EMBL" id="KAF7372531.1"/>
    </source>
</evidence>
<name>A0A8H6ZA42_9AGAR</name>
<keyword evidence="2" id="KW-1185">Reference proteome</keyword>
<evidence type="ECO:0000313" key="2">
    <source>
        <dbReference type="Proteomes" id="UP000620124"/>
    </source>
</evidence>
<proteinExistence type="predicted"/>
<dbReference type="EMBL" id="JACAZI010000001">
    <property type="protein sequence ID" value="KAF7372531.1"/>
    <property type="molecule type" value="Genomic_DNA"/>
</dbReference>
<dbReference type="AlphaFoldDB" id="A0A8H6ZA42"/>
<protein>
    <submittedName>
        <fullName evidence="1">Uncharacterized protein</fullName>
    </submittedName>
</protein>
<sequence length="224" mass="24525">MGGDDSDSEEGAGAAFTPSYKVSADLNTNVAKYAIAILLSSNITTYKGDAMTDALMVVVKKLRFDLPPGLENIPTDWAKVVGAGKYAPTQRRSKVKKVVRASLKPNEDGVYAPSVEHQNIYDLAQVVIKDTQCERNVYMKHPGNNFWDKLDDRLSQIRNAAKGDKKKIVRAFRQALTDDQNKHGAKTYVLDENVVDTFQQEVDDLLAIGFADAVTSAQAQGSNA</sequence>